<feature type="signal peptide" evidence="1">
    <location>
        <begin position="1"/>
        <end position="20"/>
    </location>
</feature>
<keyword evidence="3" id="KW-1185">Reference proteome</keyword>
<proteinExistence type="predicted"/>
<reference evidence="2 3" key="1">
    <citation type="submission" date="2018-02" db="EMBL/GenBank/DDBJ databases">
        <title>Genome sequences of Apibacter spp., gut symbionts of Asian honey bees.</title>
        <authorList>
            <person name="Kwong W.K."/>
            <person name="Steele M.I."/>
            <person name="Moran N.A."/>
        </authorList>
    </citation>
    <scope>NUCLEOTIDE SEQUENCE [LARGE SCALE GENOMIC DNA]</scope>
    <source>
        <strain evidence="3">wkB301</strain>
    </source>
</reference>
<protein>
    <recommendedName>
        <fullName evidence="4">DUF4595 domain-containing protein</fullName>
    </recommendedName>
</protein>
<sequence>MKTKILILFILCLLFSNCNDDNNTIENETPNIENKLIKKISIKSIGKYENNFSYFEFFYTNGKVSEVLENGTEKNILEYEGDKVVKLSSYSSDNSLLSYVIYSYEGNKFSSQLYNKNGQAEDKFDFFINKNQELYKMVYMDCDEYNYIYNNGNISTETINDKKKLISYDNKFNPFTNYNIYFRIIYDGYLYHTLSKNNPIKTELFWNKTSSTPNISLYEIVYDKDNYPIEVTEKYNDGITEYYFEYTK</sequence>
<dbReference type="AlphaFoldDB" id="A0A2S8AGI0"/>
<feature type="chain" id="PRO_5015405165" description="DUF4595 domain-containing protein" evidence="1">
    <location>
        <begin position="21"/>
        <end position="248"/>
    </location>
</feature>
<comment type="caution">
    <text evidence="2">The sequence shown here is derived from an EMBL/GenBank/DDBJ whole genome shotgun (WGS) entry which is preliminary data.</text>
</comment>
<dbReference type="OrthoDB" id="1273664at2"/>
<evidence type="ECO:0000313" key="3">
    <source>
        <dbReference type="Proteomes" id="UP000238042"/>
    </source>
</evidence>
<gene>
    <name evidence="2" type="ORF">C4S77_00775</name>
</gene>
<evidence type="ECO:0000313" key="2">
    <source>
        <dbReference type="EMBL" id="PQL95366.1"/>
    </source>
</evidence>
<keyword evidence="1" id="KW-0732">Signal</keyword>
<dbReference type="EMBL" id="PSZM01000001">
    <property type="protein sequence ID" value="PQL95366.1"/>
    <property type="molecule type" value="Genomic_DNA"/>
</dbReference>
<accession>A0A2S8AGI0</accession>
<evidence type="ECO:0008006" key="4">
    <source>
        <dbReference type="Google" id="ProtNLM"/>
    </source>
</evidence>
<organism evidence="2 3">
    <name type="scientific">Apibacter adventoris</name>
    <dbReference type="NCBI Taxonomy" id="1679466"/>
    <lineage>
        <taxon>Bacteria</taxon>
        <taxon>Pseudomonadati</taxon>
        <taxon>Bacteroidota</taxon>
        <taxon>Flavobacteriia</taxon>
        <taxon>Flavobacteriales</taxon>
        <taxon>Weeksellaceae</taxon>
        <taxon>Apibacter</taxon>
    </lineage>
</organism>
<dbReference type="RefSeq" id="WP_105245325.1">
    <property type="nucleotide sequence ID" value="NZ_PSZM01000001.1"/>
</dbReference>
<evidence type="ECO:0000256" key="1">
    <source>
        <dbReference type="SAM" id="SignalP"/>
    </source>
</evidence>
<name>A0A2S8AGI0_9FLAO</name>
<dbReference type="Proteomes" id="UP000238042">
    <property type="component" value="Unassembled WGS sequence"/>
</dbReference>